<dbReference type="EMBL" id="BAAAET010000001">
    <property type="protein sequence ID" value="GAA0685521.1"/>
    <property type="molecule type" value="Genomic_DNA"/>
</dbReference>
<proteinExistence type="inferred from homology"/>
<dbReference type="InterPro" id="IPR020084">
    <property type="entry name" value="NUDIX_hydrolase_CS"/>
</dbReference>
<dbReference type="RefSeq" id="WP_343802891.1">
    <property type="nucleotide sequence ID" value="NZ_BAAAET010000001.1"/>
</dbReference>
<dbReference type="PANTHER" id="PTHR43222">
    <property type="entry name" value="NUDIX HYDROLASE 23"/>
    <property type="match status" value="1"/>
</dbReference>
<comment type="caution">
    <text evidence="8">The sequence shown here is derived from an EMBL/GenBank/DDBJ whole genome shotgun (WGS) entry which is preliminary data.</text>
</comment>
<comment type="subunit">
    <text evidence="3 6">Monomer.</text>
</comment>
<feature type="domain" description="Nudix hydrolase" evidence="7">
    <location>
        <begin position="4"/>
        <end position="134"/>
    </location>
</feature>
<evidence type="ECO:0000259" key="7">
    <source>
        <dbReference type="PROSITE" id="PS51462"/>
    </source>
</evidence>
<gene>
    <name evidence="6" type="primary">nudJ</name>
    <name evidence="8" type="ORF">GCM10009104_08940</name>
</gene>
<evidence type="ECO:0000256" key="6">
    <source>
        <dbReference type="RuleBase" id="RU364043"/>
    </source>
</evidence>
<protein>
    <recommendedName>
        <fullName evidence="4 6">Phosphatase NudJ</fullName>
        <ecNumber evidence="6">3.6.1.-</ecNumber>
    </recommendedName>
</protein>
<keyword evidence="9" id="KW-1185">Reference proteome</keyword>
<organism evidence="8 9">
    <name type="scientific">Marinobacterium maritimum</name>
    <dbReference type="NCBI Taxonomy" id="500162"/>
    <lineage>
        <taxon>Bacteria</taxon>
        <taxon>Pseudomonadati</taxon>
        <taxon>Pseudomonadota</taxon>
        <taxon>Gammaproteobacteria</taxon>
        <taxon>Oceanospirillales</taxon>
        <taxon>Oceanospirillaceae</taxon>
        <taxon>Marinobacterium</taxon>
    </lineage>
</organism>
<evidence type="ECO:0000256" key="5">
    <source>
        <dbReference type="ARBA" id="ARBA00022801"/>
    </source>
</evidence>
<dbReference type="EC" id="3.6.1.-" evidence="6"/>
<dbReference type="Gene3D" id="3.90.79.10">
    <property type="entry name" value="Nucleoside Triphosphate Pyrophosphohydrolase"/>
    <property type="match status" value="1"/>
</dbReference>
<comment type="cofactor">
    <cofactor evidence="1 6">
        <name>Mg(2+)</name>
        <dbReference type="ChEBI" id="CHEBI:18420"/>
    </cofactor>
</comment>
<dbReference type="PROSITE" id="PS51462">
    <property type="entry name" value="NUDIX"/>
    <property type="match status" value="1"/>
</dbReference>
<dbReference type="SUPFAM" id="SSF55811">
    <property type="entry name" value="Nudix"/>
    <property type="match status" value="1"/>
</dbReference>
<dbReference type="PROSITE" id="PS00893">
    <property type="entry name" value="NUDIX_BOX"/>
    <property type="match status" value="1"/>
</dbReference>
<dbReference type="InterPro" id="IPR015797">
    <property type="entry name" value="NUDIX_hydrolase-like_dom_sf"/>
</dbReference>
<dbReference type="CDD" id="cd03675">
    <property type="entry name" value="NUDIX_Hydrolase"/>
    <property type="match status" value="1"/>
</dbReference>
<accession>A0ABN1I3C8</accession>
<sequence length="148" mass="16995">MRWTPHATVACIIEQDGHFLLVEEMASGQRVINQPAGHLEQGESFLEAAKRETLEETGWLVEPEALLGLYTYYAPSNGVTYHRFCFIARAVRQVPDARLDDGIIGPLWLTREELEARRPELRSEMVTRCIDDYLRGTRYPLDFIQETA</sequence>
<keyword evidence="5 6" id="KW-0378">Hydrolase</keyword>
<dbReference type="PANTHER" id="PTHR43222:SF11">
    <property type="entry name" value="PHOSPHATASE NUDJ"/>
    <property type="match status" value="1"/>
</dbReference>
<comment type="similarity">
    <text evidence="2 6">Belongs to the Nudix hydrolase family. NudJ subfamily.</text>
</comment>
<dbReference type="Pfam" id="PF00293">
    <property type="entry name" value="NUDIX"/>
    <property type="match status" value="1"/>
</dbReference>
<evidence type="ECO:0000256" key="1">
    <source>
        <dbReference type="ARBA" id="ARBA00001946"/>
    </source>
</evidence>
<evidence type="ECO:0000313" key="8">
    <source>
        <dbReference type="EMBL" id="GAA0685521.1"/>
    </source>
</evidence>
<dbReference type="GO" id="GO:0016787">
    <property type="term" value="F:hydrolase activity"/>
    <property type="evidence" value="ECO:0007669"/>
    <property type="project" value="UniProtKB-KW"/>
</dbReference>
<keyword evidence="6" id="KW-0460">Magnesium</keyword>
<name>A0ABN1I3C8_9GAMM</name>
<evidence type="ECO:0000256" key="4">
    <source>
        <dbReference type="ARBA" id="ARBA00015552"/>
    </source>
</evidence>
<dbReference type="Proteomes" id="UP001499915">
    <property type="component" value="Unassembled WGS sequence"/>
</dbReference>
<evidence type="ECO:0000256" key="3">
    <source>
        <dbReference type="ARBA" id="ARBA00011245"/>
    </source>
</evidence>
<evidence type="ECO:0000313" key="9">
    <source>
        <dbReference type="Proteomes" id="UP001499915"/>
    </source>
</evidence>
<dbReference type="InterPro" id="IPR033713">
    <property type="entry name" value="NudJ"/>
</dbReference>
<evidence type="ECO:0000256" key="2">
    <source>
        <dbReference type="ARBA" id="ARBA00007608"/>
    </source>
</evidence>
<reference evidence="8 9" key="1">
    <citation type="journal article" date="2019" name="Int. J. Syst. Evol. Microbiol.">
        <title>The Global Catalogue of Microorganisms (GCM) 10K type strain sequencing project: providing services to taxonomists for standard genome sequencing and annotation.</title>
        <authorList>
            <consortium name="The Broad Institute Genomics Platform"/>
            <consortium name="The Broad Institute Genome Sequencing Center for Infectious Disease"/>
            <person name="Wu L."/>
            <person name="Ma J."/>
        </authorList>
    </citation>
    <scope>NUCLEOTIDE SEQUENCE [LARGE SCALE GENOMIC DNA]</scope>
    <source>
        <strain evidence="8 9">JCM 15134</strain>
    </source>
</reference>
<dbReference type="InterPro" id="IPR000086">
    <property type="entry name" value="NUDIX_hydrolase_dom"/>
</dbReference>